<dbReference type="Gene3D" id="1.20.1250.20">
    <property type="entry name" value="MFS general substrate transporter like domains"/>
    <property type="match status" value="1"/>
</dbReference>
<evidence type="ECO:0000256" key="5">
    <source>
        <dbReference type="ARBA" id="ARBA00023136"/>
    </source>
</evidence>
<dbReference type="Pfam" id="PF07690">
    <property type="entry name" value="MFS_1"/>
    <property type="match status" value="1"/>
</dbReference>
<dbReference type="InterPro" id="IPR036259">
    <property type="entry name" value="MFS_trans_sf"/>
</dbReference>
<evidence type="ECO:0000256" key="2">
    <source>
        <dbReference type="ARBA" id="ARBA00022448"/>
    </source>
</evidence>
<feature type="transmembrane region" description="Helical" evidence="6">
    <location>
        <begin position="358"/>
        <end position="377"/>
    </location>
</feature>
<protein>
    <submittedName>
        <fullName evidence="8">MFS general substrate transporter</fullName>
    </submittedName>
</protein>
<dbReference type="PANTHER" id="PTHR23504">
    <property type="entry name" value="MAJOR FACILITATOR SUPERFAMILY DOMAIN-CONTAINING PROTEIN 10"/>
    <property type="match status" value="1"/>
</dbReference>
<accession>A0A166BJ92</accession>
<feature type="transmembrane region" description="Helical" evidence="6">
    <location>
        <begin position="462"/>
        <end position="483"/>
    </location>
</feature>
<dbReference type="InterPro" id="IPR011701">
    <property type="entry name" value="MFS"/>
</dbReference>
<reference evidence="8 9" key="1">
    <citation type="journal article" date="2016" name="Mol. Biol. Evol.">
        <title>Comparative Genomics of Early-Diverging Mushroom-Forming Fungi Provides Insights into the Origins of Lignocellulose Decay Capabilities.</title>
        <authorList>
            <person name="Nagy L.G."/>
            <person name="Riley R."/>
            <person name="Tritt A."/>
            <person name="Adam C."/>
            <person name="Daum C."/>
            <person name="Floudas D."/>
            <person name="Sun H."/>
            <person name="Yadav J.S."/>
            <person name="Pangilinan J."/>
            <person name="Larsson K.H."/>
            <person name="Matsuura K."/>
            <person name="Barry K."/>
            <person name="Labutti K."/>
            <person name="Kuo R."/>
            <person name="Ohm R.A."/>
            <person name="Bhattacharya S.S."/>
            <person name="Shirouzu T."/>
            <person name="Yoshinaga Y."/>
            <person name="Martin F.M."/>
            <person name="Grigoriev I.V."/>
            <person name="Hibbett D.S."/>
        </authorList>
    </citation>
    <scope>NUCLEOTIDE SEQUENCE [LARGE SCALE GENOMIC DNA]</scope>
    <source>
        <strain evidence="8 9">HHB12029</strain>
    </source>
</reference>
<evidence type="ECO:0000256" key="3">
    <source>
        <dbReference type="ARBA" id="ARBA00022692"/>
    </source>
</evidence>
<feature type="transmembrane region" description="Helical" evidence="6">
    <location>
        <begin position="84"/>
        <end position="105"/>
    </location>
</feature>
<feature type="transmembrane region" description="Helical" evidence="6">
    <location>
        <begin position="117"/>
        <end position="134"/>
    </location>
</feature>
<dbReference type="GO" id="GO:0016020">
    <property type="term" value="C:membrane"/>
    <property type="evidence" value="ECO:0007669"/>
    <property type="project" value="UniProtKB-SubCell"/>
</dbReference>
<keyword evidence="3 6" id="KW-0812">Transmembrane</keyword>
<dbReference type="GO" id="GO:0022857">
    <property type="term" value="F:transmembrane transporter activity"/>
    <property type="evidence" value="ECO:0007669"/>
    <property type="project" value="InterPro"/>
</dbReference>
<keyword evidence="9" id="KW-1185">Reference proteome</keyword>
<dbReference type="InterPro" id="IPR020846">
    <property type="entry name" value="MFS_dom"/>
</dbReference>
<sequence length="562" mass="60082">MSRARRCSRTRNLATAPVSCRAHPCPGSRSPVCAPAPGDSAAHASLAALWMVNTIPGLAFEIIYPFVNEMIVEIGVTDDPERVGFYSGIVESLFACVQVLTVMPCSYASDIVGRKPVILFGVIGVAISTVFFGFSKSFSAMLLSRSLGGALGGSWAAMRVMAGEMVPREHHGMAFAGMGMSYRVGQIVGLPLGGFLAHPERHLGSFFSGQFWKDYPFSLPCFVGGAVAALSALFGAVFIREASAALRLLRRKSNSPVPGSPTTPIAQEPPSQVLPIRAILTPRVINILISNSLTVLLAEVLFALYPLFGYTPRASGGLGLSEAQIGAHMSIRAVIHIAAMVAYPWADRRWGTLRLYKACSALWPLNIALFPVAGYMARQYDDPDAPAVWAAVLVLFSVWSLTSFTWACLSILVNDAAPFPEALARLNAVLQIAIVVPQAVAPALGTSLFAVSLKTGIFNGNLVWIVLIVGGQHTPLTSLSLVAHAENGSMHLFCARVFLPRHPTPRPVCRCHSDSVRTASDLRACGHLIIRKPAPGGSLLRICHDPYAARPCPVFLGVIVYS</sequence>
<evidence type="ECO:0000313" key="9">
    <source>
        <dbReference type="Proteomes" id="UP000077266"/>
    </source>
</evidence>
<feature type="transmembrane region" description="Helical" evidence="6">
    <location>
        <begin position="284"/>
        <end position="305"/>
    </location>
</feature>
<evidence type="ECO:0000313" key="8">
    <source>
        <dbReference type="EMBL" id="KZW01590.1"/>
    </source>
</evidence>
<evidence type="ECO:0000259" key="7">
    <source>
        <dbReference type="PROSITE" id="PS50850"/>
    </source>
</evidence>
<evidence type="ECO:0000256" key="6">
    <source>
        <dbReference type="SAM" id="Phobius"/>
    </source>
</evidence>
<comment type="subcellular location">
    <subcellularLocation>
        <location evidence="1">Membrane</location>
        <topology evidence="1">Multi-pass membrane protein</topology>
    </subcellularLocation>
</comment>
<keyword evidence="2" id="KW-0813">Transport</keyword>
<keyword evidence="4 6" id="KW-1133">Transmembrane helix</keyword>
<dbReference type="AlphaFoldDB" id="A0A166BJ92"/>
<organism evidence="8 9">
    <name type="scientific">Exidia glandulosa HHB12029</name>
    <dbReference type="NCBI Taxonomy" id="1314781"/>
    <lineage>
        <taxon>Eukaryota</taxon>
        <taxon>Fungi</taxon>
        <taxon>Dikarya</taxon>
        <taxon>Basidiomycota</taxon>
        <taxon>Agaricomycotina</taxon>
        <taxon>Agaricomycetes</taxon>
        <taxon>Auriculariales</taxon>
        <taxon>Exidiaceae</taxon>
        <taxon>Exidia</taxon>
    </lineage>
</organism>
<dbReference type="EMBL" id="KV425893">
    <property type="protein sequence ID" value="KZW01590.1"/>
    <property type="molecule type" value="Genomic_DNA"/>
</dbReference>
<feature type="transmembrane region" description="Helical" evidence="6">
    <location>
        <begin position="140"/>
        <end position="162"/>
    </location>
</feature>
<keyword evidence="5 6" id="KW-0472">Membrane</keyword>
<dbReference type="Proteomes" id="UP000077266">
    <property type="component" value="Unassembled WGS sequence"/>
</dbReference>
<name>A0A166BJ92_EXIGL</name>
<proteinExistence type="predicted"/>
<feature type="transmembrane region" description="Helical" evidence="6">
    <location>
        <begin position="389"/>
        <end position="414"/>
    </location>
</feature>
<dbReference type="SUPFAM" id="SSF103473">
    <property type="entry name" value="MFS general substrate transporter"/>
    <property type="match status" value="1"/>
</dbReference>
<feature type="transmembrane region" description="Helical" evidence="6">
    <location>
        <begin position="325"/>
        <end position="346"/>
    </location>
</feature>
<evidence type="ECO:0000256" key="4">
    <source>
        <dbReference type="ARBA" id="ARBA00022989"/>
    </source>
</evidence>
<dbReference type="PROSITE" id="PS50850">
    <property type="entry name" value="MFS"/>
    <property type="match status" value="1"/>
</dbReference>
<evidence type="ECO:0000256" key="1">
    <source>
        <dbReference type="ARBA" id="ARBA00004141"/>
    </source>
</evidence>
<dbReference type="InParanoid" id="A0A166BJ92"/>
<gene>
    <name evidence="8" type="ORF">EXIGLDRAFT_602834</name>
</gene>
<feature type="transmembrane region" description="Helical" evidence="6">
    <location>
        <begin position="426"/>
        <end position="450"/>
    </location>
</feature>
<feature type="domain" description="Major facilitator superfamily (MFS) profile" evidence="7">
    <location>
        <begin position="45"/>
        <end position="478"/>
    </location>
</feature>
<dbReference type="PANTHER" id="PTHR23504:SF15">
    <property type="entry name" value="MAJOR FACILITATOR SUPERFAMILY (MFS) PROFILE DOMAIN-CONTAINING PROTEIN"/>
    <property type="match status" value="1"/>
</dbReference>
<dbReference type="OrthoDB" id="419616at2759"/>
<feature type="transmembrane region" description="Helical" evidence="6">
    <location>
        <begin position="217"/>
        <end position="239"/>
    </location>
</feature>